<evidence type="ECO:0000313" key="2">
    <source>
        <dbReference type="Proteomes" id="UP001143330"/>
    </source>
</evidence>
<dbReference type="Proteomes" id="UP001143330">
    <property type="component" value="Unassembled WGS sequence"/>
</dbReference>
<protein>
    <submittedName>
        <fullName evidence="1">Uncharacterized protein</fullName>
    </submittedName>
</protein>
<gene>
    <name evidence="1" type="ORF">GCM10017653_47150</name>
</gene>
<proteinExistence type="predicted"/>
<keyword evidence="2" id="KW-1185">Reference proteome</keyword>
<accession>A0A9W6K2P9</accession>
<sequence>MHKVKLVDRDVDLLHTTERGAKVRDHESGKVIWVPLASCEVVPNDEGTHHVLTISETLAIEKELF</sequence>
<organism evidence="1 2">
    <name type="scientific">Ancylobacter defluvii</name>
    <dbReference type="NCBI Taxonomy" id="1282440"/>
    <lineage>
        <taxon>Bacteria</taxon>
        <taxon>Pseudomonadati</taxon>
        <taxon>Pseudomonadota</taxon>
        <taxon>Alphaproteobacteria</taxon>
        <taxon>Hyphomicrobiales</taxon>
        <taxon>Xanthobacteraceae</taxon>
        <taxon>Ancylobacter</taxon>
    </lineage>
</organism>
<comment type="caution">
    <text evidence="1">The sequence shown here is derived from an EMBL/GenBank/DDBJ whole genome shotgun (WGS) entry which is preliminary data.</text>
</comment>
<dbReference type="RefSeq" id="WP_213363681.1">
    <property type="nucleotide sequence ID" value="NZ_BSFM01000021.1"/>
</dbReference>
<dbReference type="AlphaFoldDB" id="A0A9W6K2P9"/>
<reference evidence="1" key="1">
    <citation type="journal article" date="2014" name="Int. J. Syst. Evol. Microbiol.">
        <title>Complete genome sequence of Corynebacterium casei LMG S-19264T (=DSM 44701T), isolated from a smear-ripened cheese.</title>
        <authorList>
            <consortium name="US DOE Joint Genome Institute (JGI-PGF)"/>
            <person name="Walter F."/>
            <person name="Albersmeier A."/>
            <person name="Kalinowski J."/>
            <person name="Ruckert C."/>
        </authorList>
    </citation>
    <scope>NUCLEOTIDE SEQUENCE</scope>
    <source>
        <strain evidence="1">VKM B-2789</strain>
    </source>
</reference>
<name>A0A9W6K2P9_9HYPH</name>
<evidence type="ECO:0000313" key="1">
    <source>
        <dbReference type="EMBL" id="GLK86645.1"/>
    </source>
</evidence>
<reference evidence="1" key="2">
    <citation type="submission" date="2023-01" db="EMBL/GenBank/DDBJ databases">
        <authorList>
            <person name="Sun Q."/>
            <person name="Evtushenko L."/>
        </authorList>
    </citation>
    <scope>NUCLEOTIDE SEQUENCE</scope>
    <source>
        <strain evidence="1">VKM B-2789</strain>
    </source>
</reference>
<dbReference type="EMBL" id="BSFM01000021">
    <property type="protein sequence ID" value="GLK86645.1"/>
    <property type="molecule type" value="Genomic_DNA"/>
</dbReference>